<dbReference type="AlphaFoldDB" id="A0A427ATR2"/>
<comment type="caution">
    <text evidence="1">The sequence shown here is derived from an EMBL/GenBank/DDBJ whole genome shotgun (WGS) entry which is preliminary data.</text>
</comment>
<evidence type="ECO:0000313" key="1">
    <source>
        <dbReference type="EMBL" id="RRT79648.1"/>
    </source>
</evidence>
<protein>
    <submittedName>
        <fullName evidence="1">Uncharacterized protein</fullName>
    </submittedName>
</protein>
<dbReference type="Proteomes" id="UP000287651">
    <property type="component" value="Unassembled WGS sequence"/>
</dbReference>
<gene>
    <name evidence="1" type="ORF">B296_00017969</name>
</gene>
<evidence type="ECO:0000313" key="2">
    <source>
        <dbReference type="Proteomes" id="UP000287651"/>
    </source>
</evidence>
<dbReference type="EMBL" id="AMZH03001347">
    <property type="protein sequence ID" value="RRT79648.1"/>
    <property type="molecule type" value="Genomic_DNA"/>
</dbReference>
<organism evidence="1 2">
    <name type="scientific">Ensete ventricosum</name>
    <name type="common">Abyssinian banana</name>
    <name type="synonym">Musa ensete</name>
    <dbReference type="NCBI Taxonomy" id="4639"/>
    <lineage>
        <taxon>Eukaryota</taxon>
        <taxon>Viridiplantae</taxon>
        <taxon>Streptophyta</taxon>
        <taxon>Embryophyta</taxon>
        <taxon>Tracheophyta</taxon>
        <taxon>Spermatophyta</taxon>
        <taxon>Magnoliopsida</taxon>
        <taxon>Liliopsida</taxon>
        <taxon>Zingiberales</taxon>
        <taxon>Musaceae</taxon>
        <taxon>Ensete</taxon>
    </lineage>
</organism>
<proteinExistence type="predicted"/>
<accession>A0A427ATR2</accession>
<sequence length="76" mass="9182">MRVEGGSSDNDWRRWWSWWWQCEEEMETASCEVVKDAEAIILEVVKDAEGTMRDAYNRRGDRKEERSWLANVEVWQ</sequence>
<name>A0A427ATR2_ENSVE</name>
<reference evidence="1 2" key="1">
    <citation type="journal article" date="2014" name="Agronomy (Basel)">
        <title>A Draft Genome Sequence for Ensete ventricosum, the Drought-Tolerant Tree Against Hunger.</title>
        <authorList>
            <person name="Harrison J."/>
            <person name="Moore K.A."/>
            <person name="Paszkiewicz K."/>
            <person name="Jones T."/>
            <person name="Grant M."/>
            <person name="Ambacheew D."/>
            <person name="Muzemil S."/>
            <person name="Studholme D.J."/>
        </authorList>
    </citation>
    <scope>NUCLEOTIDE SEQUENCE [LARGE SCALE GENOMIC DNA]</scope>
</reference>